<evidence type="ECO:0000313" key="5">
    <source>
        <dbReference type="Proteomes" id="UP000318821"/>
    </source>
</evidence>
<reference evidence="4" key="1">
    <citation type="submission" date="2019-02" db="EMBL/GenBank/DDBJ databases">
        <title>FDA dAtabase for Regulatory Grade micrObial Sequences (FDA-ARGOS): Supporting development and validation of Infectious Disease Dx tests.</title>
        <authorList>
            <person name="Duncan R."/>
            <person name="Fisher C."/>
            <person name="Tallon L.J."/>
            <person name="Sadzewicz L."/>
            <person name="Sengamalay N."/>
            <person name="Ott S."/>
            <person name="Godinez A."/>
            <person name="Nagaraj S."/>
            <person name="Nadendla S."/>
            <person name="Sichtig H."/>
        </authorList>
    </citation>
    <scope>NUCLEOTIDE SEQUENCE</scope>
    <source>
        <strain evidence="4">FDAARGOS_360</strain>
    </source>
</reference>
<organism evidence="4 5">
    <name type="scientific">Leishmania donovani</name>
    <dbReference type="NCBI Taxonomy" id="5661"/>
    <lineage>
        <taxon>Eukaryota</taxon>
        <taxon>Discoba</taxon>
        <taxon>Euglenozoa</taxon>
        <taxon>Kinetoplastea</taxon>
        <taxon>Metakinetoplastina</taxon>
        <taxon>Trypanosomatida</taxon>
        <taxon>Trypanosomatidae</taxon>
        <taxon>Leishmaniinae</taxon>
        <taxon>Leishmania</taxon>
    </lineage>
</organism>
<reference evidence="3" key="3">
    <citation type="submission" date="2020-06" db="EMBL/GenBank/DDBJ databases">
        <authorList>
            <person name="Camacho E."/>
            <person name="Gonzalez-de la Fuente S."/>
            <person name="Rastrojo A."/>
            <person name="Peiro-Pastor R."/>
            <person name="Solana JC."/>
            <person name="Tabera L."/>
            <person name="Gamarro F."/>
            <person name="Carrasco-Ramiro F."/>
            <person name="Requena JM."/>
            <person name="Aguado B."/>
        </authorList>
    </citation>
    <scope>NUCLEOTIDE SEQUENCE</scope>
</reference>
<dbReference type="InterPro" id="IPR009944">
    <property type="entry name" value="Amastin"/>
</dbReference>
<evidence type="ECO:0000313" key="3">
    <source>
        <dbReference type="EMBL" id="CAC5431531.1"/>
    </source>
</evidence>
<feature type="transmembrane region" description="Helical" evidence="2">
    <location>
        <begin position="277"/>
        <end position="300"/>
    </location>
</feature>
<accession>A0A504WV30</accession>
<feature type="compositionally biased region" description="Low complexity" evidence="1">
    <location>
        <begin position="26"/>
        <end position="35"/>
    </location>
</feature>
<dbReference type="AlphaFoldDB" id="A0A504WV30"/>
<evidence type="ECO:0000256" key="1">
    <source>
        <dbReference type="SAM" id="MobiDB-lite"/>
    </source>
</evidence>
<proteinExistence type="predicted"/>
<dbReference type="VEuPathDB" id="TriTrypDB:LdCL_280019700"/>
<feature type="transmembrane region" description="Helical" evidence="2">
    <location>
        <begin position="320"/>
        <end position="341"/>
    </location>
</feature>
<feature type="compositionally biased region" description="Polar residues" evidence="1">
    <location>
        <begin position="64"/>
        <end position="73"/>
    </location>
</feature>
<keyword evidence="2" id="KW-0472">Membrane</keyword>
<dbReference type="PANTHER" id="PTHR33297:SF4">
    <property type="entry name" value="AMASTIN"/>
    <property type="match status" value="1"/>
</dbReference>
<dbReference type="Proteomes" id="UP000601710">
    <property type="component" value="Chromosome 28"/>
</dbReference>
<evidence type="ECO:0000256" key="2">
    <source>
        <dbReference type="SAM" id="Phobius"/>
    </source>
</evidence>
<dbReference type="Proteomes" id="UP000318821">
    <property type="component" value="Unassembled WGS sequence"/>
</dbReference>
<dbReference type="VEuPathDB" id="TriTrypDB:LDHU3_28.1910"/>
<dbReference type="EMBL" id="RHLD01000012">
    <property type="protein sequence ID" value="TPP40491.1"/>
    <property type="molecule type" value="Genomic_DNA"/>
</dbReference>
<name>A0A504WV30_LEIDO</name>
<feature type="transmembrane region" description="Helical" evidence="2">
    <location>
        <begin position="135"/>
        <end position="156"/>
    </location>
</feature>
<dbReference type="VEuPathDB" id="TriTrypDB:LdBPK_281500.1"/>
<gene>
    <name evidence="4" type="ORF">CGC20_13380</name>
    <name evidence="3" type="ORF">LDHU3_28.1910</name>
</gene>
<reference evidence="5" key="2">
    <citation type="submission" date="2019-02" db="EMBL/GenBank/DDBJ databases">
        <title>FDA dAtabase for Regulatory Grade micrObial Sequences (FDA-ARGOS): Supporting development and validation of Infectious Disease Dx tests.</title>
        <authorList>
            <person name="Duncan R."/>
            <person name="Fisher C."/>
            <person name="Tallon L."/>
            <person name="Sadzewicz L."/>
            <person name="Sengamalay N."/>
            <person name="Ott S."/>
            <person name="Godinez A."/>
            <person name="Nagaraj S."/>
            <person name="Vavikolanu K."/>
            <person name="Vyas G."/>
            <person name="Nadendla S."/>
            <person name="Aluvathingal J."/>
            <person name="Sichtig H."/>
        </authorList>
    </citation>
    <scope>NUCLEOTIDE SEQUENCE [LARGE SCALE GENOMIC DNA]</scope>
    <source>
        <strain evidence="5">FDAARGOS_360</strain>
    </source>
</reference>
<feature type="transmembrane region" description="Helical" evidence="2">
    <location>
        <begin position="204"/>
        <end position="225"/>
    </location>
</feature>
<dbReference type="EMBL" id="LR812648">
    <property type="protein sequence ID" value="CAC5431531.1"/>
    <property type="molecule type" value="Genomic_DNA"/>
</dbReference>
<sequence length="342" mass="37140">MTMQGQGNNVPQRHQQSQLDSDDESYTGSSGSYSEMVSEASKRQQQSAAVAERRLSPKVEQGNRTRGLQQTPSPVKRGDAQGAQQEEGGETAQKKGRAARGKAKARTMMNAALEAPVARVRAVTEAVSGRDSQRVTIYVFFCIAWVHLIFVILSSALSQIDVVGGGCYTFWGYKANCDTVSYTRRTVLLQRCSRVRSILQAGSAFSIISVLASAATLVTSWVLCCRLREADRHVRSPSGYANMDEVALAQEPGCNEGIENGSQADAPVYDAGDLKKVMMIVVAFSLACELTCWALIAAIITERYCDEIYLWSTTATYGVGFGLGLTAWLAELIAYIVFVTVV</sequence>
<feature type="region of interest" description="Disordered" evidence="1">
    <location>
        <begin position="1"/>
        <end position="104"/>
    </location>
</feature>
<feature type="compositionally biased region" description="Basic and acidic residues" evidence="1">
    <location>
        <begin position="51"/>
        <end position="63"/>
    </location>
</feature>
<dbReference type="Pfam" id="PF07344">
    <property type="entry name" value="Amastin"/>
    <property type="match status" value="1"/>
</dbReference>
<feature type="compositionally biased region" description="Polar residues" evidence="1">
    <location>
        <begin position="1"/>
        <end position="19"/>
    </location>
</feature>
<keyword evidence="2" id="KW-0812">Transmembrane</keyword>
<evidence type="ECO:0000313" key="4">
    <source>
        <dbReference type="EMBL" id="TPP40491.1"/>
    </source>
</evidence>
<protein>
    <submittedName>
        <fullName evidence="4">Amastin surface glycofamily protein</fullName>
    </submittedName>
    <submittedName>
        <fullName evidence="3">Amastin_surface_glycoprotein_putative/Pfam:PF0734 4</fullName>
    </submittedName>
</protein>
<dbReference type="PANTHER" id="PTHR33297">
    <property type="entry name" value="AMASTIN-LIKE SURFACE PROTEIN-LIKE PROTEIN-RELATED"/>
    <property type="match status" value="1"/>
</dbReference>
<keyword evidence="2" id="KW-1133">Transmembrane helix</keyword>
<feature type="compositionally biased region" description="Basic residues" evidence="1">
    <location>
        <begin position="94"/>
        <end position="104"/>
    </location>
</feature>